<sequence>MRRRTIGAGLVLAVVSTCSVTCFAVPEWVRRNDLDFWDHTKRVSSLRIEEARSLDLESERDRFLRRSAACDQIVLSLCERRLSLRDALDELLVLARSDPRWWANLRDQYRNLGLPPSASDREALTLLLRMRIQRILATATHLGDSARVSLVAERLASFDAEVREMMGGEKTLARTRP</sequence>
<reference evidence="2" key="1">
    <citation type="submission" date="2020-05" db="EMBL/GenBank/DDBJ databases">
        <title>Frigoriglobus tundricola gen. nov., sp. nov., a psychrotolerant cellulolytic planctomycete of the family Gemmataceae with two divergent copies of 16S rRNA gene.</title>
        <authorList>
            <person name="Kulichevskaya I.S."/>
            <person name="Ivanova A.A."/>
            <person name="Naumoff D.G."/>
            <person name="Beletsky A.V."/>
            <person name="Rijpstra W.I.C."/>
            <person name="Sinninghe Damste J.S."/>
            <person name="Mardanov A.V."/>
            <person name="Ravin N.V."/>
            <person name="Dedysh S.N."/>
        </authorList>
    </citation>
    <scope>NUCLEOTIDE SEQUENCE [LARGE SCALE GENOMIC DNA]</scope>
    <source>
        <strain evidence="2">PL17</strain>
    </source>
</reference>
<accession>A0A6M5Z447</accession>
<dbReference type="KEGG" id="ftj:FTUN_8177"/>
<gene>
    <name evidence="1" type="ORF">FTUN_8177</name>
</gene>
<keyword evidence="2" id="KW-1185">Reference proteome</keyword>
<dbReference type="EMBL" id="CP053452">
    <property type="protein sequence ID" value="QJX00547.1"/>
    <property type="molecule type" value="Genomic_DNA"/>
</dbReference>
<name>A0A6M5Z447_9BACT</name>
<evidence type="ECO:0000313" key="1">
    <source>
        <dbReference type="EMBL" id="QJX00547.1"/>
    </source>
</evidence>
<dbReference type="AlphaFoldDB" id="A0A6M5Z447"/>
<dbReference type="Proteomes" id="UP000503447">
    <property type="component" value="Chromosome"/>
</dbReference>
<proteinExistence type="predicted"/>
<organism evidence="1 2">
    <name type="scientific">Frigoriglobus tundricola</name>
    <dbReference type="NCBI Taxonomy" id="2774151"/>
    <lineage>
        <taxon>Bacteria</taxon>
        <taxon>Pseudomonadati</taxon>
        <taxon>Planctomycetota</taxon>
        <taxon>Planctomycetia</taxon>
        <taxon>Gemmatales</taxon>
        <taxon>Gemmataceae</taxon>
        <taxon>Frigoriglobus</taxon>
    </lineage>
</organism>
<evidence type="ECO:0000313" key="2">
    <source>
        <dbReference type="Proteomes" id="UP000503447"/>
    </source>
</evidence>
<protein>
    <submittedName>
        <fullName evidence="1">Uncharacterized protein</fullName>
    </submittedName>
</protein>
<dbReference type="RefSeq" id="WP_171475267.1">
    <property type="nucleotide sequence ID" value="NZ_CP053452.2"/>
</dbReference>